<protein>
    <submittedName>
        <fullName evidence="2">DUF2236 domain-containing protein</fullName>
    </submittedName>
</protein>
<dbReference type="EMBL" id="QZEY01000002">
    <property type="protein sequence ID" value="RJL33968.1"/>
    <property type="molecule type" value="Genomic_DNA"/>
</dbReference>
<dbReference type="PANTHER" id="PTHR36151">
    <property type="entry name" value="BLR2777 PROTEIN"/>
    <property type="match status" value="1"/>
</dbReference>
<proteinExistence type="predicted"/>
<name>A0A3A4B1D7_9ACTN</name>
<dbReference type="AlphaFoldDB" id="A0A3A4B1D7"/>
<dbReference type="OrthoDB" id="108890at2"/>
<dbReference type="RefSeq" id="WP_119925267.1">
    <property type="nucleotide sequence ID" value="NZ_QZEY01000002.1"/>
</dbReference>
<feature type="domain" description="ER-bound oxygenase mpaB/mpaB'/Rubber oxygenase catalytic" evidence="1">
    <location>
        <begin position="19"/>
        <end position="250"/>
    </location>
</feature>
<evidence type="ECO:0000313" key="2">
    <source>
        <dbReference type="EMBL" id="RJL33968.1"/>
    </source>
</evidence>
<accession>A0A3A4B1D7</accession>
<reference evidence="2 3" key="1">
    <citation type="submission" date="2018-09" db="EMBL/GenBank/DDBJ databases">
        <title>YIM 75507 draft genome.</title>
        <authorList>
            <person name="Tang S."/>
            <person name="Feng Y."/>
        </authorList>
    </citation>
    <scope>NUCLEOTIDE SEQUENCE [LARGE SCALE GENOMIC DNA]</scope>
    <source>
        <strain evidence="2 3">YIM 75507</strain>
    </source>
</reference>
<dbReference type="GO" id="GO:0016491">
    <property type="term" value="F:oxidoreductase activity"/>
    <property type="evidence" value="ECO:0007669"/>
    <property type="project" value="InterPro"/>
</dbReference>
<dbReference type="Pfam" id="PF09995">
    <property type="entry name" value="MPAB_Lcp_cat"/>
    <property type="match status" value="1"/>
</dbReference>
<dbReference type="PANTHER" id="PTHR36151:SF3">
    <property type="entry name" value="ER-BOUND OXYGENASE MPAB_MPAB'_RUBBER OXYGENASE CATALYTIC DOMAIN-CONTAINING PROTEIN"/>
    <property type="match status" value="1"/>
</dbReference>
<dbReference type="InterPro" id="IPR018713">
    <property type="entry name" value="MPAB/Lcp_cat_dom"/>
</dbReference>
<evidence type="ECO:0000259" key="1">
    <source>
        <dbReference type="Pfam" id="PF09995"/>
    </source>
</evidence>
<organism evidence="2 3">
    <name type="scientific">Bailinhaonella thermotolerans</name>
    <dbReference type="NCBI Taxonomy" id="1070861"/>
    <lineage>
        <taxon>Bacteria</taxon>
        <taxon>Bacillati</taxon>
        <taxon>Actinomycetota</taxon>
        <taxon>Actinomycetes</taxon>
        <taxon>Streptosporangiales</taxon>
        <taxon>Streptosporangiaceae</taxon>
        <taxon>Bailinhaonella</taxon>
    </lineage>
</organism>
<comment type="caution">
    <text evidence="2">The sequence shown here is derived from an EMBL/GenBank/DDBJ whole genome shotgun (WGS) entry which is preliminary data.</text>
</comment>
<gene>
    <name evidence="2" type="ORF">D5H75_05410</name>
</gene>
<keyword evidence="3" id="KW-1185">Reference proteome</keyword>
<dbReference type="Proteomes" id="UP000265768">
    <property type="component" value="Unassembled WGS sequence"/>
</dbReference>
<sequence length="284" mass="31158">MELTVTPRDGLYGPSSVTWRVHTEPILWVAGVRALYLQALHPRTMRGTAQNSLLMDPEHAWSRFQRTVAFVGVRTFGTRAQVERAARRVRMIHARLRGLDPDTGEIYRLDDPENLLWVHCGEIDSYLDVARRAGVPLTDAEADAYVDEQRRSAEVVGLDPALAPGSVAELAAFFDGMRPRLHACAEAREGLRRSFNPPLPRVLLPLKLGPLPALGALAFATLPPWARAMYGTPGSAATDVGATAALRALRRATLRIPARLASPEIREARRLMREAAAPSLPLAS</sequence>
<evidence type="ECO:0000313" key="3">
    <source>
        <dbReference type="Proteomes" id="UP000265768"/>
    </source>
</evidence>